<protein>
    <submittedName>
        <fullName evidence="2">Uncharacterized protein</fullName>
    </submittedName>
</protein>
<feature type="region of interest" description="Disordered" evidence="1">
    <location>
        <begin position="27"/>
        <end position="80"/>
    </location>
</feature>
<organism evidence="2 3">
    <name type="scientific">Gossypium lobatum</name>
    <dbReference type="NCBI Taxonomy" id="34289"/>
    <lineage>
        <taxon>Eukaryota</taxon>
        <taxon>Viridiplantae</taxon>
        <taxon>Streptophyta</taxon>
        <taxon>Embryophyta</taxon>
        <taxon>Tracheophyta</taxon>
        <taxon>Spermatophyta</taxon>
        <taxon>Magnoliopsida</taxon>
        <taxon>eudicotyledons</taxon>
        <taxon>Gunneridae</taxon>
        <taxon>Pentapetalae</taxon>
        <taxon>rosids</taxon>
        <taxon>malvids</taxon>
        <taxon>Malvales</taxon>
        <taxon>Malvaceae</taxon>
        <taxon>Malvoideae</taxon>
        <taxon>Gossypium</taxon>
    </lineage>
</organism>
<evidence type="ECO:0000313" key="3">
    <source>
        <dbReference type="Proteomes" id="UP000593572"/>
    </source>
</evidence>
<reference evidence="2 3" key="1">
    <citation type="journal article" date="2019" name="Genome Biol. Evol.">
        <title>Insights into the evolution of the New World diploid cottons (Gossypium, subgenus Houzingenia) based on genome sequencing.</title>
        <authorList>
            <person name="Grover C.E."/>
            <person name="Arick M.A. 2nd"/>
            <person name="Thrash A."/>
            <person name="Conover J.L."/>
            <person name="Sanders W.S."/>
            <person name="Peterson D.G."/>
            <person name="Frelichowski J.E."/>
            <person name="Scheffler J.A."/>
            <person name="Scheffler B.E."/>
            <person name="Wendel J.F."/>
        </authorList>
    </citation>
    <scope>NUCLEOTIDE SEQUENCE [LARGE SCALE GENOMIC DNA]</scope>
    <source>
        <strain evidence="2">157</strain>
        <tissue evidence="2">Leaf</tissue>
    </source>
</reference>
<accession>A0A7J8LG83</accession>
<evidence type="ECO:0000313" key="2">
    <source>
        <dbReference type="EMBL" id="MBA0551441.1"/>
    </source>
</evidence>
<dbReference type="PANTHER" id="PTHR37708">
    <property type="entry name" value="HOMEOBOX HOX-B3-LIKE PROTEIN"/>
    <property type="match status" value="1"/>
</dbReference>
<name>A0A7J8LG83_9ROSI</name>
<proteinExistence type="predicted"/>
<dbReference type="PANTHER" id="PTHR37708:SF2">
    <property type="entry name" value="HOMEOBOX HOX-B3-LIKE PROTEIN"/>
    <property type="match status" value="1"/>
</dbReference>
<dbReference type="Proteomes" id="UP000593572">
    <property type="component" value="Unassembled WGS sequence"/>
</dbReference>
<evidence type="ECO:0000256" key="1">
    <source>
        <dbReference type="SAM" id="MobiDB-lite"/>
    </source>
</evidence>
<dbReference type="AlphaFoldDB" id="A0A7J8LG83"/>
<feature type="non-terminal residue" evidence="2">
    <location>
        <position position="1"/>
    </location>
</feature>
<comment type="caution">
    <text evidence="2">The sequence shown here is derived from an EMBL/GenBank/DDBJ whole genome shotgun (WGS) entry which is preliminary data.</text>
</comment>
<feature type="compositionally biased region" description="Basic and acidic residues" evidence="1">
    <location>
        <begin position="63"/>
        <end position="80"/>
    </location>
</feature>
<dbReference type="EMBL" id="JABEZX010000002">
    <property type="protein sequence ID" value="MBA0551441.1"/>
    <property type="molecule type" value="Genomic_DNA"/>
</dbReference>
<sequence>ESVLCYGLLAQLVPKFSATLRKENRKPLDRSGMELTSPPTLGKNWSIGNGEWQLNSMGNKFANEGEKKRGNDDVKKKEKK</sequence>
<feature type="non-terminal residue" evidence="2">
    <location>
        <position position="80"/>
    </location>
</feature>
<gene>
    <name evidence="2" type="ORF">Golob_022325</name>
</gene>
<keyword evidence="3" id="KW-1185">Reference proteome</keyword>